<evidence type="ECO:0000256" key="4">
    <source>
        <dbReference type="ARBA" id="ARBA00022801"/>
    </source>
</evidence>
<dbReference type="InterPro" id="IPR041500">
    <property type="entry name" value="RecC_C"/>
</dbReference>
<dbReference type="InterPro" id="IPR011335">
    <property type="entry name" value="Restrct_endonuc-II-like"/>
</dbReference>
<evidence type="ECO:0000256" key="7">
    <source>
        <dbReference type="ARBA" id="ARBA00022840"/>
    </source>
</evidence>
<dbReference type="EMBL" id="QKOE01000015">
    <property type="protein sequence ID" value="PZA15356.1"/>
    <property type="molecule type" value="Genomic_DNA"/>
</dbReference>
<dbReference type="SUPFAM" id="SSF52980">
    <property type="entry name" value="Restriction endonuclease-like"/>
    <property type="match status" value="1"/>
</dbReference>
<dbReference type="Pfam" id="PF04257">
    <property type="entry name" value="Exonuc_V_gamma"/>
    <property type="match status" value="1"/>
</dbReference>
<accession>A0A323UVU7</accession>
<keyword evidence="2 10" id="KW-0547">Nucleotide-binding</keyword>
<comment type="miscellaneous">
    <text evidence="10">In the RecBCD complex, RecB has a slow 3'-5' helicase, an exonuclease activity and loads RecA onto ssDNA, RecD has a fast 5'-3' helicase activity, while RecC stimulates the ATPase and processivity of the RecB helicase and contributes to recognition of the Chi site.</text>
</comment>
<keyword evidence="4 10" id="KW-0378">Hydrolase</keyword>
<comment type="function">
    <text evidence="10">A helicase/nuclease that prepares dsDNA breaks (DSB) for recombinational DNA repair. Binds to DSBs and unwinds DNA via a highly rapid and processive ATP-dependent bidirectional helicase activity. Unwinds dsDNA until it encounters a Chi (crossover hotspot instigator) sequence from the 3' direction. Cuts ssDNA a few nucleotides 3' to the Chi site. The properties and activities of the enzyme are changed at Chi. The Chi-altered holoenzyme produces a long 3'-ssDNA overhang and facilitates RecA-binding to the ssDNA for homologous DNA recombination and repair. Holoenzyme degrades any linearized DNA that is unable to undergo homologous recombination. In the holoenzyme this subunit recognizes the wild-type Chi sequence, and when added to isolated RecB increases its ATP-dependent helicase processivity.</text>
</comment>
<evidence type="ECO:0000256" key="9">
    <source>
        <dbReference type="ARBA" id="ARBA00023204"/>
    </source>
</evidence>
<dbReference type="Gene3D" id="3.40.50.300">
    <property type="entry name" value="P-loop containing nucleotide triphosphate hydrolases"/>
    <property type="match status" value="2"/>
</dbReference>
<keyword evidence="1 10" id="KW-0540">Nuclease</keyword>
<comment type="subunit">
    <text evidence="10">Heterotrimer of RecB, RecC and RecD. All subunits contribute to DNA-binding.</text>
</comment>
<dbReference type="PIRSF" id="PIRSF000980">
    <property type="entry name" value="RecC"/>
    <property type="match status" value="1"/>
</dbReference>
<dbReference type="HAMAP" id="MF_01486">
    <property type="entry name" value="RecC"/>
    <property type="match status" value="1"/>
</dbReference>
<evidence type="ECO:0000313" key="12">
    <source>
        <dbReference type="EMBL" id="PZA15356.1"/>
    </source>
</evidence>
<dbReference type="AlphaFoldDB" id="A0A323UVU7"/>
<evidence type="ECO:0000256" key="6">
    <source>
        <dbReference type="ARBA" id="ARBA00022839"/>
    </source>
</evidence>
<keyword evidence="3 10" id="KW-0227">DNA damage</keyword>
<keyword evidence="13" id="KW-1185">Reference proteome</keyword>
<comment type="caution">
    <text evidence="12">The sequence shown here is derived from an EMBL/GenBank/DDBJ whole genome shotgun (WGS) entry which is preliminary data.</text>
</comment>
<keyword evidence="6 10" id="KW-0269">Exonuclease</keyword>
<dbReference type="Proteomes" id="UP000248259">
    <property type="component" value="Unassembled WGS sequence"/>
</dbReference>
<dbReference type="InterPro" id="IPR027417">
    <property type="entry name" value="P-loop_NTPase"/>
</dbReference>
<dbReference type="RefSeq" id="WP_110527488.1">
    <property type="nucleotide sequence ID" value="NZ_QKOE01000015.1"/>
</dbReference>
<gene>
    <name evidence="10 12" type="primary">recC</name>
    <name evidence="12" type="ORF">DNK49_17445</name>
</gene>
<dbReference type="GO" id="GO:0005524">
    <property type="term" value="F:ATP binding"/>
    <property type="evidence" value="ECO:0007669"/>
    <property type="project" value="UniProtKB-UniRule"/>
</dbReference>
<comment type="similarity">
    <text evidence="10">Belongs to the RecC family.</text>
</comment>
<dbReference type="PANTHER" id="PTHR30591:SF1">
    <property type="entry name" value="RECBCD ENZYME SUBUNIT RECC"/>
    <property type="match status" value="1"/>
</dbReference>
<dbReference type="Pfam" id="PF17946">
    <property type="entry name" value="RecC_C"/>
    <property type="match status" value="1"/>
</dbReference>
<dbReference type="Gene3D" id="3.40.50.10930">
    <property type="match status" value="1"/>
</dbReference>
<evidence type="ECO:0000256" key="10">
    <source>
        <dbReference type="HAMAP-Rule" id="MF_01486"/>
    </source>
</evidence>
<evidence type="ECO:0000259" key="11">
    <source>
        <dbReference type="Pfam" id="PF17946"/>
    </source>
</evidence>
<name>A0A323UVU7_9RHOO</name>
<dbReference type="OrthoDB" id="9762834at2"/>
<dbReference type="GO" id="GO:0009338">
    <property type="term" value="C:exodeoxyribonuclease V complex"/>
    <property type="evidence" value="ECO:0007669"/>
    <property type="project" value="InterPro"/>
</dbReference>
<sequence>MFSIVFSNRYEILERSLLDRLAEERPGPFGRREVVVPSSALRRRLELAIADREGICANVGFDYLAQWLWTQIGKVVKVEARSPFAPALLAWRIFGLIDPASADSEWVQAHPRLARYLAGADGRMCFELAERIARVFDHYLTYRPQWLERWAAGQTAGLEAADDTARADEAWQAAIWRRIHDSLTLGRTHPAVQFLQRVVGMDEAELASLGLPRTVHVFALPALPPLYLDILRELARVVDVRLYALNPCREFWFEIVDARRLSWLAARQEELFHETGNRLLAAWGQQTQAHIGLLFEGEYAVVEEADFEPHPGRHLLARLHNAILDLEELRPGGVPLAAGDRSIEVHVCHSRTRELEVLHDRLLALLKGSQPPRPDEIVVLLPDLESAAPLIEAVFGTVPAARRIPWRITGLGSTQENPVARALDSLLSLLVGRFPATRVFDLLQQEVVAAHFGLSEGDLESVHDWMRAAGIRWGLDAGQAGDMAAVPVHTLEEGLHRLFLAWAAGDAAAVAPFAGRIGAAAPEGSTGLALGRFWRYAQMLQRVQGRVRRPQCGSDWRATLLDALDDLVGGAESWTESLREVREAIGALTDDMSAGLGAAVIGLDVLHPALVARLDDPARGGVPGGTVTFSALTSLRSLPYRVVCVLGLDQGAFPGSDRPAEFDLMATRPRRGDRQRRLDDRNLFLDVILSAREVLHLSYVGRSARDGAELPPSVLVDELLDTLAQACAEDPGSPEALLAARRRLTVHHPLQAFSVDYFVPVKGADSRLVSFNDDYAKALAARMRHRLRGEGGRVPQGAAAGWVQDGDEEGDEGHAEAVQRPFFELPLAAPEPLWREVGLMQLVRFFRNPCRFLLRERLGLDLPEVEEALDDVEPFLPDWPGRQALAARLLPTLLSATGQTLEPEGLMELARAGGEYPGGVIGDTALRDEVACLCDFAGRVIRAGADAVLPPHAPRLVFDIDGETWSLSAAFGDLRPRGWTFQRYDDTRPVDYLAAWLHHLVLNAAPLAGCEGDTLGLSRDGEFRLEGLGVEEAHAALAVLIRLYRAGLSAPLHFFPKSAWAYVVNGEKVGAALQRWRGGRNPAFAESQDPAYRLALRGRGEALNEDFFSHALTVFGPLLRHLDDARLG</sequence>
<dbReference type="InterPro" id="IPR013986">
    <property type="entry name" value="DExx_box_DNA_helicase_dom_sf"/>
</dbReference>
<dbReference type="GO" id="GO:0008854">
    <property type="term" value="F:exodeoxyribonuclease V activity"/>
    <property type="evidence" value="ECO:0007669"/>
    <property type="project" value="InterPro"/>
</dbReference>
<dbReference type="PANTHER" id="PTHR30591">
    <property type="entry name" value="RECBCD ENZYME SUBUNIT RECC"/>
    <property type="match status" value="1"/>
</dbReference>
<proteinExistence type="inferred from homology"/>
<keyword evidence="8 10" id="KW-0238">DNA-binding</keyword>
<dbReference type="Gene3D" id="1.10.10.160">
    <property type="match status" value="1"/>
</dbReference>
<dbReference type="GO" id="GO:0003677">
    <property type="term" value="F:DNA binding"/>
    <property type="evidence" value="ECO:0007669"/>
    <property type="project" value="UniProtKB-UniRule"/>
</dbReference>
<dbReference type="GO" id="GO:0000724">
    <property type="term" value="P:double-strand break repair via homologous recombination"/>
    <property type="evidence" value="ECO:0007669"/>
    <property type="project" value="UniProtKB-UniRule"/>
</dbReference>
<evidence type="ECO:0000256" key="8">
    <source>
        <dbReference type="ARBA" id="ARBA00023125"/>
    </source>
</evidence>
<keyword evidence="7 10" id="KW-0067">ATP-binding</keyword>
<evidence type="ECO:0000313" key="13">
    <source>
        <dbReference type="Proteomes" id="UP000248259"/>
    </source>
</evidence>
<protein>
    <recommendedName>
        <fullName evidence="10">RecBCD enzyme subunit RecC</fullName>
    </recommendedName>
    <alternativeName>
        <fullName evidence="10">Exonuclease V subunit RecC</fullName>
        <shortName evidence="10">ExoV subunit RecC</shortName>
    </alternativeName>
    <alternativeName>
        <fullName evidence="10">Helicase/nuclease RecBCD subunit RecC</fullName>
    </alternativeName>
</protein>
<organism evidence="12 13">
    <name type="scientific">Parazoarcus communis SWub3 = DSM 12120</name>
    <dbReference type="NCBI Taxonomy" id="1121029"/>
    <lineage>
        <taxon>Bacteria</taxon>
        <taxon>Pseudomonadati</taxon>
        <taxon>Pseudomonadota</taxon>
        <taxon>Betaproteobacteria</taxon>
        <taxon>Rhodocyclales</taxon>
        <taxon>Zoogloeaceae</taxon>
        <taxon>Parazoarcus</taxon>
    </lineage>
</organism>
<reference evidence="12 13" key="1">
    <citation type="submission" date="2018-06" db="EMBL/GenBank/DDBJ databases">
        <title>Azoarcus communis strain SWub3 genome.</title>
        <authorList>
            <person name="Zorraquino Salvo V."/>
            <person name="Toubiana D."/>
            <person name="Blumwald E."/>
        </authorList>
    </citation>
    <scope>NUCLEOTIDE SEQUENCE [LARGE SCALE GENOMIC DNA]</scope>
    <source>
        <strain evidence="12 13">SWub3</strain>
    </source>
</reference>
<evidence type="ECO:0000256" key="5">
    <source>
        <dbReference type="ARBA" id="ARBA00022806"/>
    </source>
</evidence>
<dbReference type="GO" id="GO:0003678">
    <property type="term" value="F:DNA helicase activity"/>
    <property type="evidence" value="ECO:0007669"/>
    <property type="project" value="UniProtKB-UniRule"/>
</dbReference>
<dbReference type="InterPro" id="IPR006697">
    <property type="entry name" value="RecC"/>
</dbReference>
<evidence type="ECO:0000256" key="1">
    <source>
        <dbReference type="ARBA" id="ARBA00022722"/>
    </source>
</evidence>
<feature type="domain" description="RecC C-terminal" evidence="11">
    <location>
        <begin position="834"/>
        <end position="1063"/>
    </location>
</feature>
<evidence type="ECO:0000256" key="2">
    <source>
        <dbReference type="ARBA" id="ARBA00022741"/>
    </source>
</evidence>
<dbReference type="NCBIfam" id="TIGR01450">
    <property type="entry name" value="recC"/>
    <property type="match status" value="1"/>
</dbReference>
<dbReference type="SUPFAM" id="SSF52540">
    <property type="entry name" value="P-loop containing nucleoside triphosphate hydrolases"/>
    <property type="match status" value="2"/>
</dbReference>
<keyword evidence="5 10" id="KW-0347">Helicase</keyword>
<keyword evidence="9 10" id="KW-0234">DNA repair</keyword>
<evidence type="ECO:0000256" key="3">
    <source>
        <dbReference type="ARBA" id="ARBA00022763"/>
    </source>
</evidence>